<feature type="compositionally biased region" description="Pro residues" evidence="1">
    <location>
        <begin position="1"/>
        <end position="22"/>
    </location>
</feature>
<gene>
    <name evidence="3" type="ORF">RDWZM_003687</name>
</gene>
<feature type="compositionally biased region" description="Polar residues" evidence="1">
    <location>
        <begin position="411"/>
        <end position="430"/>
    </location>
</feature>
<dbReference type="Pfam" id="PF02205">
    <property type="entry name" value="WH2"/>
    <property type="match status" value="1"/>
</dbReference>
<feature type="region of interest" description="Disordered" evidence="1">
    <location>
        <begin position="1"/>
        <end position="334"/>
    </location>
</feature>
<dbReference type="PANTHER" id="PTHR45691:SF6">
    <property type="entry name" value="PROTEIN DIAPHANOUS"/>
    <property type="match status" value="1"/>
</dbReference>
<feature type="domain" description="WH2" evidence="2">
    <location>
        <begin position="33"/>
        <end position="50"/>
    </location>
</feature>
<feature type="compositionally biased region" description="Low complexity" evidence="1">
    <location>
        <begin position="195"/>
        <end position="230"/>
    </location>
</feature>
<feature type="compositionally biased region" description="Pro residues" evidence="1">
    <location>
        <begin position="294"/>
        <end position="309"/>
    </location>
</feature>
<feature type="compositionally biased region" description="Polar residues" evidence="1">
    <location>
        <begin position="377"/>
        <end position="389"/>
    </location>
</feature>
<dbReference type="InterPro" id="IPR003124">
    <property type="entry name" value="WH2_dom"/>
</dbReference>
<evidence type="ECO:0000259" key="2">
    <source>
        <dbReference type="PROSITE" id="PS51082"/>
    </source>
</evidence>
<feature type="compositionally biased region" description="Low complexity" evidence="1">
    <location>
        <begin position="397"/>
        <end position="410"/>
    </location>
</feature>
<feature type="compositionally biased region" description="Polar residues" evidence="1">
    <location>
        <begin position="577"/>
        <end position="586"/>
    </location>
</feature>
<reference evidence="3" key="1">
    <citation type="submission" date="2022-12" db="EMBL/GenBank/DDBJ databases">
        <title>Genome assemblies of Blomia tropicalis.</title>
        <authorList>
            <person name="Cui Y."/>
        </authorList>
    </citation>
    <scope>NUCLEOTIDE SEQUENCE</scope>
    <source>
        <tissue evidence="3">Adult mites</tissue>
    </source>
</reference>
<dbReference type="GO" id="GO:0003779">
    <property type="term" value="F:actin binding"/>
    <property type="evidence" value="ECO:0007669"/>
    <property type="project" value="InterPro"/>
</dbReference>
<protein>
    <recommendedName>
        <fullName evidence="2">WH2 domain-containing protein</fullName>
    </recommendedName>
</protein>
<dbReference type="GO" id="GO:0005884">
    <property type="term" value="C:actin filament"/>
    <property type="evidence" value="ECO:0007669"/>
    <property type="project" value="TreeGrafter"/>
</dbReference>
<evidence type="ECO:0000256" key="1">
    <source>
        <dbReference type="SAM" id="MobiDB-lite"/>
    </source>
</evidence>
<comment type="caution">
    <text evidence="3">The sequence shown here is derived from an EMBL/GenBank/DDBJ whole genome shotgun (WGS) entry which is preliminary data.</text>
</comment>
<proteinExistence type="predicted"/>
<feature type="compositionally biased region" description="Low complexity" evidence="1">
    <location>
        <begin position="439"/>
        <end position="456"/>
    </location>
</feature>
<feature type="region of interest" description="Disordered" evidence="1">
    <location>
        <begin position="355"/>
        <end position="500"/>
    </location>
</feature>
<evidence type="ECO:0000313" key="3">
    <source>
        <dbReference type="EMBL" id="KAJ6225142.1"/>
    </source>
</evidence>
<organism evidence="3 4">
    <name type="scientific">Blomia tropicalis</name>
    <name type="common">Mite</name>
    <dbReference type="NCBI Taxonomy" id="40697"/>
    <lineage>
        <taxon>Eukaryota</taxon>
        <taxon>Metazoa</taxon>
        <taxon>Ecdysozoa</taxon>
        <taxon>Arthropoda</taxon>
        <taxon>Chelicerata</taxon>
        <taxon>Arachnida</taxon>
        <taxon>Acari</taxon>
        <taxon>Acariformes</taxon>
        <taxon>Sarcoptiformes</taxon>
        <taxon>Astigmata</taxon>
        <taxon>Glycyphagoidea</taxon>
        <taxon>Echimyopodidae</taxon>
        <taxon>Blomia</taxon>
    </lineage>
</organism>
<keyword evidence="4" id="KW-1185">Reference proteome</keyword>
<dbReference type="Proteomes" id="UP001142055">
    <property type="component" value="Chromosome 1"/>
</dbReference>
<feature type="compositionally biased region" description="Low complexity" evidence="1">
    <location>
        <begin position="145"/>
        <end position="170"/>
    </location>
</feature>
<dbReference type="EMBL" id="JAPWDV010000001">
    <property type="protein sequence ID" value="KAJ6225142.1"/>
    <property type="molecule type" value="Genomic_DNA"/>
</dbReference>
<dbReference type="InterPro" id="IPR051412">
    <property type="entry name" value="Formin_Homology_Diaphanous_sf"/>
</dbReference>
<dbReference type="GO" id="GO:0030041">
    <property type="term" value="P:actin filament polymerization"/>
    <property type="evidence" value="ECO:0007669"/>
    <property type="project" value="TreeGrafter"/>
</dbReference>
<dbReference type="OMA" id="FANGMPK"/>
<sequence>MSAPPPPPPPSYGGPPPPPPPTFGTSSKGGGGGRAALLADIRGGARLKKAVTNDRSGPLLNNKPSAATAPSNGTNSGSRSGSSGSVASTPLNLGGLFANGIPKLKATGSKLIPEKTISNSRDNTSPEKPFPVNATNRFPSKTVDSKNFSNKLSSLNAPTSSLTNSRKSSSPEIEQARKNLDGILSRNIPQDERTNSNISNSNNNSSNLHRSYNNLSTNKKTTSNTTNTNKPVPPQKYHTISSKKHQYGSNQNTDMPAHKGQAPQPPSGGGNRSMLHRSNSQTNSRSNMTQNRPSPKPPNVKPPPPPPKAPNLENNGPARTTSHAPPPPPSAVTASNSVKNISAMMINSNLNLKPLNGGGSGGSGNNNSISNNKSSLHGSMQTSSGQSQVVKPPAPPRNSSYPNSLSSASNVPEQSQRNQTVTTNSQSNVLRPTHHLGHSNHSTSTTSLSSTSSQIHKSIRPPPGPPPPPPNRVSSVANSGTTIHRSQKPAPPIPLHIAPDGNMVILSSNSIENNPPPPPPVRQASMTKEPFASRFKFRDICELPAPGRLQNTTKVYPSQITRNRRREPPPPPPGQLTMINNTSANGTFANYPDKRYHIQINRGVAN</sequence>
<feature type="compositionally biased region" description="Polar residues" evidence="1">
    <location>
        <begin position="472"/>
        <end position="484"/>
    </location>
</feature>
<dbReference type="PANTHER" id="PTHR45691">
    <property type="entry name" value="PROTEIN DIAPHANOUS"/>
    <property type="match status" value="1"/>
</dbReference>
<feature type="compositionally biased region" description="Polar residues" evidence="1">
    <location>
        <begin position="276"/>
        <end position="292"/>
    </location>
</feature>
<dbReference type="AlphaFoldDB" id="A0A9Q0MGA9"/>
<feature type="compositionally biased region" description="Pro residues" evidence="1">
    <location>
        <begin position="460"/>
        <end position="471"/>
    </location>
</feature>
<evidence type="ECO:0000313" key="4">
    <source>
        <dbReference type="Proteomes" id="UP001142055"/>
    </source>
</evidence>
<feature type="compositionally biased region" description="Low complexity" evidence="1">
    <location>
        <begin position="365"/>
        <end position="376"/>
    </location>
</feature>
<dbReference type="SMART" id="SM00246">
    <property type="entry name" value="WH2"/>
    <property type="match status" value="1"/>
</dbReference>
<feature type="region of interest" description="Disordered" evidence="1">
    <location>
        <begin position="556"/>
        <end position="586"/>
    </location>
</feature>
<dbReference type="PROSITE" id="PS51082">
    <property type="entry name" value="WH2"/>
    <property type="match status" value="1"/>
</dbReference>
<feature type="compositionally biased region" description="Low complexity" evidence="1">
    <location>
        <begin position="71"/>
        <end position="85"/>
    </location>
</feature>
<accession>A0A9Q0MGA9</accession>
<name>A0A9Q0MGA9_BLOTA</name>